<evidence type="ECO:0000313" key="4">
    <source>
        <dbReference type="Proteomes" id="UP001222932"/>
    </source>
</evidence>
<feature type="compositionally biased region" description="Low complexity" evidence="2">
    <location>
        <begin position="35"/>
        <end position="48"/>
    </location>
</feature>
<organism evidence="3 4">
    <name type="scientific">Cutaneotrichosporon spelunceum</name>
    <dbReference type="NCBI Taxonomy" id="1672016"/>
    <lineage>
        <taxon>Eukaryota</taxon>
        <taxon>Fungi</taxon>
        <taxon>Dikarya</taxon>
        <taxon>Basidiomycota</taxon>
        <taxon>Agaricomycotina</taxon>
        <taxon>Tremellomycetes</taxon>
        <taxon>Trichosporonales</taxon>
        <taxon>Trichosporonaceae</taxon>
        <taxon>Cutaneotrichosporon</taxon>
    </lineage>
</organism>
<evidence type="ECO:0000256" key="1">
    <source>
        <dbReference type="SAM" id="Coils"/>
    </source>
</evidence>
<comment type="caution">
    <text evidence="3">The sequence shown here is derived from an EMBL/GenBank/DDBJ whole genome shotgun (WGS) entry which is preliminary data.</text>
</comment>
<accession>A0AAD3TWP9</accession>
<dbReference type="EMBL" id="BTCM01000005">
    <property type="protein sequence ID" value="GMK58113.1"/>
    <property type="molecule type" value="Genomic_DNA"/>
</dbReference>
<dbReference type="Proteomes" id="UP001222932">
    <property type="component" value="Unassembled WGS sequence"/>
</dbReference>
<reference evidence="3" key="2">
    <citation type="submission" date="2023-06" db="EMBL/GenBank/DDBJ databases">
        <authorList>
            <person name="Kobayashi Y."/>
            <person name="Kayamori A."/>
            <person name="Aoki K."/>
            <person name="Shiwa Y."/>
            <person name="Fujita N."/>
            <person name="Sugita T."/>
            <person name="Iwasaki W."/>
            <person name="Tanaka N."/>
            <person name="Takashima M."/>
        </authorList>
    </citation>
    <scope>NUCLEOTIDE SEQUENCE</scope>
    <source>
        <strain evidence="3">HIS016</strain>
    </source>
</reference>
<keyword evidence="4" id="KW-1185">Reference proteome</keyword>
<feature type="coiled-coil region" evidence="1">
    <location>
        <begin position="122"/>
        <end position="251"/>
    </location>
</feature>
<protein>
    <submittedName>
        <fullName evidence="3">Uncharacterized protein</fullName>
    </submittedName>
</protein>
<evidence type="ECO:0000256" key="2">
    <source>
        <dbReference type="SAM" id="MobiDB-lite"/>
    </source>
</evidence>
<reference evidence="3" key="1">
    <citation type="journal article" date="2023" name="BMC Genomics">
        <title>Chromosome-level genome assemblies of Cutaneotrichosporon spp. (Trichosporonales, Basidiomycota) reveal imbalanced evolution between nucleotide sequences and chromosome synteny.</title>
        <authorList>
            <person name="Kobayashi Y."/>
            <person name="Kayamori A."/>
            <person name="Aoki K."/>
            <person name="Shiwa Y."/>
            <person name="Matsutani M."/>
            <person name="Fujita N."/>
            <person name="Sugita T."/>
            <person name="Iwasaki W."/>
            <person name="Tanaka N."/>
            <person name="Takashima M."/>
        </authorList>
    </citation>
    <scope>NUCLEOTIDE SEQUENCE</scope>
    <source>
        <strain evidence="3">HIS016</strain>
    </source>
</reference>
<feature type="region of interest" description="Disordered" evidence="2">
    <location>
        <begin position="1"/>
        <end position="49"/>
    </location>
</feature>
<sequence>MSGTSNLSYRTAPARDQAANPMPHSPEEANGLHQSSTSPASAPASTPTGEEQITYVYSPSTQRGISSFSGFLPRLIRLDKIPFAEEVQQLQADVDRATADIEALRPDVIRLQEQYRKHVLSLNLLEDKALQERDRLDALKDQLKTQRELHEQALVASVYYQETLQMKTTEMYADIEHLVDNAVRERSRVDVAEEQARVVERALEALARRREAQAKLNSEAREELDLWRGECNKLRAESDDLRVRIAVLEAQAKVAQSPDKGGYACCIQ</sequence>
<gene>
    <name evidence="3" type="ORF">CspeluHIS016_0501450</name>
</gene>
<evidence type="ECO:0000313" key="3">
    <source>
        <dbReference type="EMBL" id="GMK58113.1"/>
    </source>
</evidence>
<keyword evidence="1" id="KW-0175">Coiled coil</keyword>
<name>A0AAD3TWP9_9TREE</name>
<dbReference type="AlphaFoldDB" id="A0AAD3TWP9"/>
<proteinExistence type="predicted"/>